<evidence type="ECO:0000256" key="4">
    <source>
        <dbReference type="ARBA" id="ARBA00022989"/>
    </source>
</evidence>
<feature type="transmembrane region" description="Helical" evidence="8">
    <location>
        <begin position="713"/>
        <end position="736"/>
    </location>
</feature>
<protein>
    <submittedName>
        <fullName evidence="11">ABC transporter permease</fullName>
    </submittedName>
</protein>
<sequence length="836" mass="89463">MREDLRLALLSLARAPWQSLLTLLTLACGLGFAVYCYCMYLGFIEGSLPFQAPDRIVGIEATRDGDRMQARSVLYADLLELRDSLPSVEDLAPLTTLPATVGSPRRTPVVVSAAQIAAPFWRWAAVRPLQGRLLQAADEGPDAPPVVLIGERLWREQLMGSTQVLGQVLRVNGVERTVVGVLPDAVRLPLNQQLWLPFQAPRAEQMQRQERMSIGTPGHVMLLARLKPQAGLASLQAELDLAGQQLAQRYPRSHAQLGLVAVGYTNWGMSDAGTITLTLAVAAALLLCLVSLNAGNLLLGRANERRQDIALRLALGAPRARLVMQSLMESLVLSLLGTGVGAFFAAWALTLTQQAAEASSDGRMPFWIHFELRPKALLFALLLALLTALLTGGLPAWRGSDVDTADVLKDGQRGSPGVRAGRFSRLLVVVQMSLAALLLWVSGTQLYAAQQRLGQGTGARMDDVLTARVHWQAPTPAPAPASAASAASPADDIATRRSQDTRALWARLEAQLDSHARTAGIHGAALATFLPGGSASAVELLAIEGQPAAPERAPVSHSYGVSTGFFQTLDIRLLEGRGFGSQDREGGRLVAVVNKTFAQQHWPGESALGHRFGWLDPDRPQALQWITVVGVCEPVAHGLVRLASQRQPVAYQPLAQLAALPQQMELAWVGGRDTASQREWMGRAVSEADPDLALQGVRSAWERQQMALAGADVMAGVCTALGLMSLLLAVSGIYGVTHRAVALRRHELAVRAAVGAPPAALLTLLMRRSLWQLALALLLGLPAGWVALGAMDLQSVDFLWGAAASALLIAGVALLATWLPARQALRQPPSRLLQAL</sequence>
<dbReference type="RefSeq" id="WP_285983264.1">
    <property type="nucleotide sequence ID" value="NZ_JASVDS010000004.1"/>
</dbReference>
<evidence type="ECO:0000256" key="6">
    <source>
        <dbReference type="ARBA" id="ARBA00038076"/>
    </source>
</evidence>
<feature type="compositionally biased region" description="Low complexity" evidence="7">
    <location>
        <begin position="480"/>
        <end position="490"/>
    </location>
</feature>
<dbReference type="Pfam" id="PF02687">
    <property type="entry name" value="FtsX"/>
    <property type="match status" value="2"/>
</dbReference>
<dbReference type="PANTHER" id="PTHR30572">
    <property type="entry name" value="MEMBRANE COMPONENT OF TRANSPORTER-RELATED"/>
    <property type="match status" value="1"/>
</dbReference>
<name>A0ABT7LJY0_9BURK</name>
<keyword evidence="12" id="KW-1185">Reference proteome</keyword>
<evidence type="ECO:0000256" key="3">
    <source>
        <dbReference type="ARBA" id="ARBA00022692"/>
    </source>
</evidence>
<evidence type="ECO:0000313" key="12">
    <source>
        <dbReference type="Proteomes" id="UP001238603"/>
    </source>
</evidence>
<dbReference type="InterPro" id="IPR050250">
    <property type="entry name" value="Macrolide_Exporter_MacB"/>
</dbReference>
<feature type="transmembrane region" description="Helical" evidence="8">
    <location>
        <begin position="798"/>
        <end position="819"/>
    </location>
</feature>
<keyword evidence="3 8" id="KW-0812">Transmembrane</keyword>
<evidence type="ECO:0000259" key="10">
    <source>
        <dbReference type="Pfam" id="PF12704"/>
    </source>
</evidence>
<evidence type="ECO:0000256" key="7">
    <source>
        <dbReference type="SAM" id="MobiDB-lite"/>
    </source>
</evidence>
<feature type="transmembrane region" description="Helical" evidence="8">
    <location>
        <begin position="376"/>
        <end position="397"/>
    </location>
</feature>
<feature type="transmembrane region" description="Helical" evidence="8">
    <location>
        <begin position="771"/>
        <end position="791"/>
    </location>
</feature>
<feature type="domain" description="MacB-like periplasmic core" evidence="10">
    <location>
        <begin position="556"/>
        <end position="696"/>
    </location>
</feature>
<feature type="domain" description="MacB-like periplasmic core" evidence="10">
    <location>
        <begin position="19"/>
        <end position="240"/>
    </location>
</feature>
<dbReference type="InterPro" id="IPR003838">
    <property type="entry name" value="ABC3_permease_C"/>
</dbReference>
<dbReference type="Pfam" id="PF12704">
    <property type="entry name" value="MacB_PCD"/>
    <property type="match status" value="2"/>
</dbReference>
<feature type="domain" description="ABC3 transporter permease C-terminal" evidence="9">
    <location>
        <begin position="281"/>
        <end position="398"/>
    </location>
</feature>
<keyword evidence="4 8" id="KW-1133">Transmembrane helix</keyword>
<feature type="domain" description="ABC3 transporter permease C-terminal" evidence="9">
    <location>
        <begin position="721"/>
        <end position="829"/>
    </location>
</feature>
<proteinExistence type="inferred from homology"/>
<feature type="transmembrane region" description="Helical" evidence="8">
    <location>
        <begin position="20"/>
        <end position="43"/>
    </location>
</feature>
<dbReference type="EMBL" id="JASVDS010000004">
    <property type="protein sequence ID" value="MDL5033171.1"/>
    <property type="molecule type" value="Genomic_DNA"/>
</dbReference>
<feature type="transmembrane region" description="Helical" evidence="8">
    <location>
        <begin position="331"/>
        <end position="356"/>
    </location>
</feature>
<evidence type="ECO:0000313" key="11">
    <source>
        <dbReference type="EMBL" id="MDL5033171.1"/>
    </source>
</evidence>
<evidence type="ECO:0000256" key="2">
    <source>
        <dbReference type="ARBA" id="ARBA00022475"/>
    </source>
</evidence>
<keyword evidence="2" id="KW-1003">Cell membrane</keyword>
<feature type="region of interest" description="Disordered" evidence="7">
    <location>
        <begin position="474"/>
        <end position="495"/>
    </location>
</feature>
<dbReference type="PANTHER" id="PTHR30572:SF4">
    <property type="entry name" value="ABC TRANSPORTER PERMEASE YTRF"/>
    <property type="match status" value="1"/>
</dbReference>
<gene>
    <name evidence="11" type="ORF">QRD43_14750</name>
</gene>
<accession>A0ABT7LJY0</accession>
<comment type="similarity">
    <text evidence="6">Belongs to the ABC-4 integral membrane protein family.</text>
</comment>
<feature type="transmembrane region" description="Helical" evidence="8">
    <location>
        <begin position="423"/>
        <end position="443"/>
    </location>
</feature>
<comment type="caution">
    <text evidence="11">The sequence shown here is derived from an EMBL/GenBank/DDBJ whole genome shotgun (WGS) entry which is preliminary data.</text>
</comment>
<evidence type="ECO:0000259" key="9">
    <source>
        <dbReference type="Pfam" id="PF02687"/>
    </source>
</evidence>
<feature type="transmembrane region" description="Helical" evidence="8">
    <location>
        <begin position="275"/>
        <end position="299"/>
    </location>
</feature>
<dbReference type="Proteomes" id="UP001238603">
    <property type="component" value="Unassembled WGS sequence"/>
</dbReference>
<dbReference type="InterPro" id="IPR025857">
    <property type="entry name" value="MacB_PCD"/>
</dbReference>
<evidence type="ECO:0000256" key="1">
    <source>
        <dbReference type="ARBA" id="ARBA00004651"/>
    </source>
</evidence>
<evidence type="ECO:0000256" key="8">
    <source>
        <dbReference type="SAM" id="Phobius"/>
    </source>
</evidence>
<reference evidence="11 12" key="1">
    <citation type="submission" date="2023-06" db="EMBL/GenBank/DDBJ databases">
        <title>Pelomonas sp. APW6 16S ribosomal RNA gene genome sequencing and assembly.</title>
        <authorList>
            <person name="Woo H."/>
        </authorList>
    </citation>
    <scope>NUCLEOTIDE SEQUENCE [LARGE SCALE GENOMIC DNA]</scope>
    <source>
        <strain evidence="11 12">APW6</strain>
    </source>
</reference>
<evidence type="ECO:0000256" key="5">
    <source>
        <dbReference type="ARBA" id="ARBA00023136"/>
    </source>
</evidence>
<comment type="subcellular location">
    <subcellularLocation>
        <location evidence="1">Cell membrane</location>
        <topology evidence="1">Multi-pass membrane protein</topology>
    </subcellularLocation>
</comment>
<dbReference type="PROSITE" id="PS51257">
    <property type="entry name" value="PROKAR_LIPOPROTEIN"/>
    <property type="match status" value="1"/>
</dbReference>
<organism evidence="11 12">
    <name type="scientific">Roseateles subflavus</name>
    <dbReference type="NCBI Taxonomy" id="3053353"/>
    <lineage>
        <taxon>Bacteria</taxon>
        <taxon>Pseudomonadati</taxon>
        <taxon>Pseudomonadota</taxon>
        <taxon>Betaproteobacteria</taxon>
        <taxon>Burkholderiales</taxon>
        <taxon>Sphaerotilaceae</taxon>
        <taxon>Roseateles</taxon>
    </lineage>
</organism>
<keyword evidence="5 8" id="KW-0472">Membrane</keyword>